<feature type="transmembrane region" description="Helical" evidence="2">
    <location>
        <begin position="329"/>
        <end position="362"/>
    </location>
</feature>
<feature type="transmembrane region" description="Helical" evidence="2">
    <location>
        <begin position="146"/>
        <end position="163"/>
    </location>
</feature>
<feature type="transmembrane region" description="Helical" evidence="2">
    <location>
        <begin position="452"/>
        <end position="472"/>
    </location>
</feature>
<feature type="transmembrane region" description="Helical" evidence="2">
    <location>
        <begin position="478"/>
        <end position="498"/>
    </location>
</feature>
<dbReference type="OrthoDB" id="441660at2759"/>
<feature type="transmembrane region" description="Helical" evidence="2">
    <location>
        <begin position="415"/>
        <end position="431"/>
    </location>
</feature>
<dbReference type="PROSITE" id="PS50820">
    <property type="entry name" value="LCCL"/>
    <property type="match status" value="1"/>
</dbReference>
<name>A0A9P8SLA9_9HYPO</name>
<dbReference type="Pfam" id="PF03815">
    <property type="entry name" value="LCCL"/>
    <property type="match status" value="1"/>
</dbReference>
<gene>
    <name evidence="4" type="ORF">HRG_02987</name>
</gene>
<keyword evidence="5" id="KW-1185">Reference proteome</keyword>
<dbReference type="EMBL" id="JAIZPD010000003">
    <property type="protein sequence ID" value="KAH0964971.1"/>
    <property type="molecule type" value="Genomic_DNA"/>
</dbReference>
<dbReference type="SMART" id="SM00603">
    <property type="entry name" value="LCCL"/>
    <property type="match status" value="1"/>
</dbReference>
<dbReference type="Proteomes" id="UP000824596">
    <property type="component" value="Unassembled WGS sequence"/>
</dbReference>
<evidence type="ECO:0000256" key="2">
    <source>
        <dbReference type="SAM" id="Phobius"/>
    </source>
</evidence>
<comment type="caution">
    <text evidence="4">The sequence shown here is derived from an EMBL/GenBank/DDBJ whole genome shotgun (WGS) entry which is preliminary data.</text>
</comment>
<dbReference type="GeneID" id="68352116"/>
<feature type="compositionally biased region" description="Basic and acidic residues" evidence="1">
    <location>
        <begin position="19"/>
        <end position="46"/>
    </location>
</feature>
<feature type="region of interest" description="Disordered" evidence="1">
    <location>
        <begin position="661"/>
        <end position="682"/>
    </location>
</feature>
<dbReference type="PANTHER" id="PTHR31331:SF8">
    <property type="entry name" value="LCCL DOMAIN PROTEIN (AFU_ORTHOLOGUE AFUA_5G02970)"/>
    <property type="match status" value="1"/>
</dbReference>
<organism evidence="4 5">
    <name type="scientific">Hirsutella rhossiliensis</name>
    <dbReference type="NCBI Taxonomy" id="111463"/>
    <lineage>
        <taxon>Eukaryota</taxon>
        <taxon>Fungi</taxon>
        <taxon>Dikarya</taxon>
        <taxon>Ascomycota</taxon>
        <taxon>Pezizomycotina</taxon>
        <taxon>Sordariomycetes</taxon>
        <taxon>Hypocreomycetidae</taxon>
        <taxon>Hypocreales</taxon>
        <taxon>Ophiocordycipitaceae</taxon>
        <taxon>Hirsutella</taxon>
    </lineage>
</organism>
<feature type="domain" description="LCCL" evidence="3">
    <location>
        <begin position="240"/>
        <end position="301"/>
    </location>
</feature>
<evidence type="ECO:0000313" key="5">
    <source>
        <dbReference type="Proteomes" id="UP000824596"/>
    </source>
</evidence>
<evidence type="ECO:0000313" key="4">
    <source>
        <dbReference type="EMBL" id="KAH0964971.1"/>
    </source>
</evidence>
<feature type="transmembrane region" description="Helical" evidence="2">
    <location>
        <begin position="374"/>
        <end position="395"/>
    </location>
</feature>
<dbReference type="RefSeq" id="XP_044722484.1">
    <property type="nucleotide sequence ID" value="XM_044861458.1"/>
</dbReference>
<dbReference type="InterPro" id="IPR051957">
    <property type="entry name" value="CRISP-LCCL_domain"/>
</dbReference>
<evidence type="ECO:0000259" key="3">
    <source>
        <dbReference type="PROSITE" id="PS50820"/>
    </source>
</evidence>
<dbReference type="InterPro" id="IPR004043">
    <property type="entry name" value="LCCL"/>
</dbReference>
<accession>A0A9P8SLA9</accession>
<keyword evidence="2" id="KW-1133">Transmembrane helix</keyword>
<evidence type="ECO:0000256" key="1">
    <source>
        <dbReference type="SAM" id="MobiDB-lite"/>
    </source>
</evidence>
<keyword evidence="2" id="KW-0472">Membrane</keyword>
<sequence>MSMVRGHRDDETLPLMTGQERREADPGDAEGREAEGHDAEGHDAVQRGRGPSDAQPHPDAPLDSDGTLQVEDDSDPPTPRFVQDENAWKEWKWVPYPVRRLIRAVAKWSAGPPDPQPYRIQPFFPAVQHYPLRLVERFLPRRKQRAWLLFFYFSIWLITFVLVKRKGTVATEIAGWGQPRTIGCGSSYWGAGNACGLDGAECRPFNNSGFAFRCSANCLSSMVLNPRAVGAQEVIYQPLVVGGPPNEVRPDLATYRGDSYICASAIHAGVITNQNGGCGVVNLVGRQQAFISSQRNGVSSVGFDSYFPLSFRFVPDTGCSSEDSRWSLLAVSVVFTAVLSLFTASPALFFFPTFVGIFWTVGTALDPPPHRDDAALFSNVIGKFLPAMFVAWAMYDKMGVGRTLKDLTAQVEKTVLWLGACWVGAMSNYTLDFIPIQRLNKHDLDQQPGAKAALSIIIIVLVVVVATQIWFFRKEARLIRYLGLYGLLLAGIIIALVLPAQNLRLHHYIIALLLLPGTSLQMRPSLLYQGLLVGLFINGIARWGFDPVLQTSGALLGDAQKGSLLPTIRPPIINLGNATSPISNITFAWDAPPEGSMYDGVSVLVNDVERFRTYFGDVGEKKEFAWSRNQTLNLPEYFRFAFMSGSDSGDYTKAGTWTADGQWREMRPGPSKVRRAGPGLRA</sequence>
<dbReference type="InterPro" id="IPR036609">
    <property type="entry name" value="LCCL_sf"/>
</dbReference>
<dbReference type="AlphaFoldDB" id="A0A9P8SLA9"/>
<feature type="region of interest" description="Disordered" evidence="1">
    <location>
        <begin position="1"/>
        <end position="82"/>
    </location>
</feature>
<dbReference type="Gene3D" id="2.170.130.20">
    <property type="entry name" value="LCCL-like domain"/>
    <property type="match status" value="1"/>
</dbReference>
<protein>
    <submittedName>
        <fullName evidence="4">LCCL domain-containing protein</fullName>
    </submittedName>
</protein>
<keyword evidence="2" id="KW-0812">Transmembrane</keyword>
<feature type="compositionally biased region" description="Basic and acidic residues" evidence="1">
    <location>
        <begin position="1"/>
        <end position="11"/>
    </location>
</feature>
<reference evidence="4" key="1">
    <citation type="submission" date="2021-09" db="EMBL/GenBank/DDBJ databases">
        <title>A high-quality genome of the endoparasitic fungus Hirsutella rhossiliensis with a comparison of Hirsutella genomes reveals transposable elements contributing to genome size variation.</title>
        <authorList>
            <person name="Lin R."/>
            <person name="Jiao Y."/>
            <person name="Sun X."/>
            <person name="Ling J."/>
            <person name="Xie B."/>
            <person name="Cheng X."/>
        </authorList>
    </citation>
    <scope>NUCLEOTIDE SEQUENCE</scope>
    <source>
        <strain evidence="4">HR02</strain>
    </source>
</reference>
<dbReference type="SUPFAM" id="SSF69848">
    <property type="entry name" value="LCCL domain"/>
    <property type="match status" value="1"/>
</dbReference>
<proteinExistence type="predicted"/>
<dbReference type="PANTHER" id="PTHR31331">
    <property type="entry name" value="LCCL DOMAIN PROTEIN (AFU_ORTHOLOGUE AFUA_5G08630)"/>
    <property type="match status" value="1"/>
</dbReference>